<evidence type="ECO:0000313" key="2">
    <source>
        <dbReference type="Proteomes" id="UP001161389"/>
    </source>
</evidence>
<dbReference type="AlphaFoldDB" id="A0AA37W787"/>
<dbReference type="Proteomes" id="UP001161389">
    <property type="component" value="Unassembled WGS sequence"/>
</dbReference>
<protein>
    <submittedName>
        <fullName evidence="1">Uncharacterized protein</fullName>
    </submittedName>
</protein>
<dbReference type="InterPro" id="IPR046493">
    <property type="entry name" value="DUF6586"/>
</dbReference>
<proteinExistence type="predicted"/>
<gene>
    <name evidence="1" type="ORF">GCM10007876_14980</name>
</gene>
<keyword evidence="2" id="KW-1185">Reference proteome</keyword>
<accession>A0AA37W787</accession>
<dbReference type="Pfam" id="PF20227">
    <property type="entry name" value="DUF6586"/>
    <property type="match status" value="1"/>
</dbReference>
<evidence type="ECO:0000313" key="1">
    <source>
        <dbReference type="EMBL" id="GLQ31019.1"/>
    </source>
</evidence>
<reference evidence="1" key="1">
    <citation type="journal article" date="2014" name="Int. J. Syst. Evol. Microbiol.">
        <title>Complete genome sequence of Corynebacterium casei LMG S-19264T (=DSM 44701T), isolated from a smear-ripened cheese.</title>
        <authorList>
            <consortium name="US DOE Joint Genome Institute (JGI-PGF)"/>
            <person name="Walter F."/>
            <person name="Albersmeier A."/>
            <person name="Kalinowski J."/>
            <person name="Ruckert C."/>
        </authorList>
    </citation>
    <scope>NUCLEOTIDE SEQUENCE</scope>
    <source>
        <strain evidence="1">NBRC 110071</strain>
    </source>
</reference>
<comment type="caution">
    <text evidence="1">The sequence shown here is derived from an EMBL/GenBank/DDBJ whole genome shotgun (WGS) entry which is preliminary data.</text>
</comment>
<reference evidence="1" key="2">
    <citation type="submission" date="2023-01" db="EMBL/GenBank/DDBJ databases">
        <title>Draft genome sequence of Litoribrevibacter albus strain NBRC 110071.</title>
        <authorList>
            <person name="Sun Q."/>
            <person name="Mori K."/>
        </authorList>
    </citation>
    <scope>NUCLEOTIDE SEQUENCE</scope>
    <source>
        <strain evidence="1">NBRC 110071</strain>
    </source>
</reference>
<dbReference type="RefSeq" id="WP_284380493.1">
    <property type="nucleotide sequence ID" value="NZ_BSNM01000011.1"/>
</dbReference>
<organism evidence="1 2">
    <name type="scientific">Litoribrevibacter albus</name>
    <dbReference type="NCBI Taxonomy" id="1473156"/>
    <lineage>
        <taxon>Bacteria</taxon>
        <taxon>Pseudomonadati</taxon>
        <taxon>Pseudomonadota</taxon>
        <taxon>Gammaproteobacteria</taxon>
        <taxon>Oceanospirillales</taxon>
        <taxon>Oceanospirillaceae</taxon>
        <taxon>Litoribrevibacter</taxon>
    </lineage>
</organism>
<sequence length="176" mass="20168">MADKASNWVPLTNEKLYFAQVILDYLKDEQAKESVFSKNRIAALEESAVSHLYNAYIALLCELAAEHNVPFQVEQLTLNQLNEALMQRDDGRREIAELMALLSEPGSWLSRLHQSYRNRFVAKQKKSEYKGEEPELLSLVAIDASVDESEENLDLLGAYQAMKQLVDQVRSYRLED</sequence>
<name>A0AA37W787_9GAMM</name>
<dbReference type="EMBL" id="BSNM01000011">
    <property type="protein sequence ID" value="GLQ31019.1"/>
    <property type="molecule type" value="Genomic_DNA"/>
</dbReference>